<accession>A0A6C0ENG7</accession>
<feature type="compositionally biased region" description="Basic residues" evidence="1">
    <location>
        <begin position="116"/>
        <end position="149"/>
    </location>
</feature>
<reference evidence="2" key="1">
    <citation type="journal article" date="2020" name="Nature">
        <title>Giant virus diversity and host interactions through global metagenomics.</title>
        <authorList>
            <person name="Schulz F."/>
            <person name="Roux S."/>
            <person name="Paez-Espino D."/>
            <person name="Jungbluth S."/>
            <person name="Walsh D.A."/>
            <person name="Denef V.J."/>
            <person name="McMahon K.D."/>
            <person name="Konstantinidis K.T."/>
            <person name="Eloe-Fadrosh E.A."/>
            <person name="Kyrpides N.C."/>
            <person name="Woyke T."/>
        </authorList>
    </citation>
    <scope>NUCLEOTIDE SEQUENCE</scope>
    <source>
        <strain evidence="2">GVMAG-M-3300009149-34</strain>
    </source>
</reference>
<feature type="region of interest" description="Disordered" evidence="1">
    <location>
        <begin position="94"/>
        <end position="149"/>
    </location>
</feature>
<dbReference type="AlphaFoldDB" id="A0A6C0ENG7"/>
<evidence type="ECO:0000313" key="2">
    <source>
        <dbReference type="EMBL" id="QHT30262.1"/>
    </source>
</evidence>
<dbReference type="EMBL" id="MN738894">
    <property type="protein sequence ID" value="QHT30262.1"/>
    <property type="molecule type" value="Genomic_DNA"/>
</dbReference>
<sequence length="149" mass="16617">MGRTRKGGSRKKRGGFLEALKAAANNQAALISNDLKEAADKAKKMAMDAHRGVITNIDDAHRATIKNIDEGKVKIEQTVHDATTQAQKIASKTGATALTGNTQDVSNPLPAITGGNRRRTRRKLRKRKTHKRKHRGKHSRKRKTHRRHH</sequence>
<protein>
    <submittedName>
        <fullName evidence="2">Uncharacterized protein</fullName>
    </submittedName>
</protein>
<evidence type="ECO:0000256" key="1">
    <source>
        <dbReference type="SAM" id="MobiDB-lite"/>
    </source>
</evidence>
<feature type="compositionally biased region" description="Polar residues" evidence="1">
    <location>
        <begin position="94"/>
        <end position="106"/>
    </location>
</feature>
<proteinExistence type="predicted"/>
<organism evidence="2">
    <name type="scientific">viral metagenome</name>
    <dbReference type="NCBI Taxonomy" id="1070528"/>
    <lineage>
        <taxon>unclassified sequences</taxon>
        <taxon>metagenomes</taxon>
        <taxon>organismal metagenomes</taxon>
    </lineage>
</organism>
<name>A0A6C0ENG7_9ZZZZ</name>